<accession>A0ABV7WJ50</accession>
<dbReference type="PROSITE" id="PS50056">
    <property type="entry name" value="TYR_PHOSPHATASE_2"/>
    <property type="match status" value="1"/>
</dbReference>
<feature type="domain" description="Tyrosine specific protein phosphatases" evidence="1">
    <location>
        <begin position="82"/>
        <end position="140"/>
    </location>
</feature>
<dbReference type="InterPro" id="IPR029021">
    <property type="entry name" value="Prot-tyrosine_phosphatase-like"/>
</dbReference>
<dbReference type="Gene3D" id="3.90.190.10">
    <property type="entry name" value="Protein tyrosine phosphatase superfamily"/>
    <property type="match status" value="1"/>
</dbReference>
<keyword evidence="3" id="KW-1185">Reference proteome</keyword>
<protein>
    <recommendedName>
        <fullName evidence="1">Tyrosine specific protein phosphatases domain-containing protein</fullName>
    </recommendedName>
</protein>
<reference evidence="3" key="1">
    <citation type="journal article" date="2019" name="Int. J. Syst. Evol. Microbiol.">
        <title>The Global Catalogue of Microorganisms (GCM) 10K type strain sequencing project: providing services to taxonomists for standard genome sequencing and annotation.</title>
        <authorList>
            <consortium name="The Broad Institute Genomics Platform"/>
            <consortium name="The Broad Institute Genome Sequencing Center for Infectious Disease"/>
            <person name="Wu L."/>
            <person name="Ma J."/>
        </authorList>
    </citation>
    <scope>NUCLEOTIDE SEQUENCE [LARGE SCALE GENOMIC DNA]</scope>
    <source>
        <strain evidence="3">NCAIM B.02333</strain>
    </source>
</reference>
<gene>
    <name evidence="2" type="ORF">ACFOLH_09515</name>
</gene>
<dbReference type="EMBL" id="JBHRWW010000005">
    <property type="protein sequence ID" value="MFC3688576.1"/>
    <property type="molecule type" value="Genomic_DNA"/>
</dbReference>
<comment type="caution">
    <text evidence="2">The sequence shown here is derived from an EMBL/GenBank/DDBJ whole genome shotgun (WGS) entry which is preliminary data.</text>
</comment>
<name>A0ABV7WJ50_9MICO</name>
<evidence type="ECO:0000259" key="1">
    <source>
        <dbReference type="PROSITE" id="PS50056"/>
    </source>
</evidence>
<organism evidence="2 3">
    <name type="scientific">Aquipuribacter hungaricus</name>
    <dbReference type="NCBI Taxonomy" id="545624"/>
    <lineage>
        <taxon>Bacteria</taxon>
        <taxon>Bacillati</taxon>
        <taxon>Actinomycetota</taxon>
        <taxon>Actinomycetes</taxon>
        <taxon>Micrococcales</taxon>
        <taxon>Intrasporangiaceae</taxon>
        <taxon>Aquipuribacter</taxon>
    </lineage>
</organism>
<dbReference type="Proteomes" id="UP001595685">
    <property type="component" value="Unassembled WGS sequence"/>
</dbReference>
<evidence type="ECO:0000313" key="2">
    <source>
        <dbReference type="EMBL" id="MFC3688576.1"/>
    </source>
</evidence>
<dbReference type="SUPFAM" id="SSF52799">
    <property type="entry name" value="(Phosphotyrosine protein) phosphatases II"/>
    <property type="match status" value="1"/>
</dbReference>
<sequence length="207" mass="23014">MMTPGTPRLTRLNDQLFTSADLPQWDGRAWSAELDRWEALGITHVVDNRIEASDLDLLAEYAPAITYLENGADDAGQRMPDAWFDRGVDFTLEAMADPSAKVHVHCHMGINRGPSMAFAVLLATGMSPAAGVRTIRDARPRAAIGYAGDALSWWHRRSSASAVQRRQQRTQLRAFWAANPHHTVRVIQEVRDEEMRGLLEAAAIDRG</sequence>
<dbReference type="InterPro" id="IPR000387">
    <property type="entry name" value="Tyr_Pase_dom"/>
</dbReference>
<proteinExistence type="predicted"/>
<dbReference type="RefSeq" id="WP_340288916.1">
    <property type="nucleotide sequence ID" value="NZ_JBBEOI010000004.1"/>
</dbReference>
<evidence type="ECO:0000313" key="3">
    <source>
        <dbReference type="Proteomes" id="UP001595685"/>
    </source>
</evidence>